<evidence type="ECO:0000256" key="5">
    <source>
        <dbReference type="SAM" id="SignalP"/>
    </source>
</evidence>
<dbReference type="Gene3D" id="3.30.60.30">
    <property type="match status" value="1"/>
</dbReference>
<gene>
    <name evidence="7" type="ORF">EGYM00163_LOCUS17002</name>
</gene>
<feature type="compositionally biased region" description="Pro residues" evidence="4">
    <location>
        <begin position="459"/>
        <end position="479"/>
    </location>
</feature>
<evidence type="ECO:0000313" key="7">
    <source>
        <dbReference type="EMBL" id="CAE0805876.1"/>
    </source>
</evidence>
<evidence type="ECO:0000256" key="3">
    <source>
        <dbReference type="PROSITE-ProRule" id="PRU00221"/>
    </source>
</evidence>
<dbReference type="SUPFAM" id="SSF100895">
    <property type="entry name" value="Kazal-type serine protease inhibitors"/>
    <property type="match status" value="1"/>
</dbReference>
<dbReference type="PROSITE" id="PS50082">
    <property type="entry name" value="WD_REPEATS_2"/>
    <property type="match status" value="5"/>
</dbReference>
<dbReference type="Pfam" id="PF00050">
    <property type="entry name" value="Kazal_1"/>
    <property type="match status" value="1"/>
</dbReference>
<feature type="repeat" description="WD" evidence="3">
    <location>
        <begin position="113"/>
        <end position="145"/>
    </location>
</feature>
<dbReference type="PRINTS" id="PR00320">
    <property type="entry name" value="GPROTEINBRPT"/>
</dbReference>
<evidence type="ECO:0000256" key="4">
    <source>
        <dbReference type="SAM" id="MobiDB-lite"/>
    </source>
</evidence>
<feature type="compositionally biased region" description="Pro residues" evidence="4">
    <location>
        <begin position="414"/>
        <end position="434"/>
    </location>
</feature>
<dbReference type="PROSITE" id="PS51465">
    <property type="entry name" value="KAZAL_2"/>
    <property type="match status" value="1"/>
</dbReference>
<dbReference type="PANTHER" id="PTHR22847:SF637">
    <property type="entry name" value="WD REPEAT DOMAIN 5B"/>
    <property type="match status" value="1"/>
</dbReference>
<dbReference type="InterPro" id="IPR036058">
    <property type="entry name" value="Kazal_dom_sf"/>
</dbReference>
<dbReference type="InterPro" id="IPR020472">
    <property type="entry name" value="WD40_PAC1"/>
</dbReference>
<dbReference type="InterPro" id="IPR015943">
    <property type="entry name" value="WD40/YVTN_repeat-like_dom_sf"/>
</dbReference>
<dbReference type="CDD" id="cd00200">
    <property type="entry name" value="WD40"/>
    <property type="match status" value="1"/>
</dbReference>
<keyword evidence="1 3" id="KW-0853">WD repeat</keyword>
<dbReference type="CDD" id="cd00104">
    <property type="entry name" value="KAZAL_FS"/>
    <property type="match status" value="1"/>
</dbReference>
<evidence type="ECO:0000256" key="1">
    <source>
        <dbReference type="ARBA" id="ARBA00022574"/>
    </source>
</evidence>
<dbReference type="SMART" id="SM00320">
    <property type="entry name" value="WD40"/>
    <property type="match status" value="7"/>
</dbReference>
<dbReference type="Gene3D" id="2.130.10.10">
    <property type="entry name" value="YVTN repeat-like/Quinoprotein amine dehydrogenase"/>
    <property type="match status" value="3"/>
</dbReference>
<dbReference type="AlphaFoldDB" id="A0A7S4CTB8"/>
<name>A0A7S4CTB8_9EUGL</name>
<dbReference type="EMBL" id="HBJA01048164">
    <property type="protein sequence ID" value="CAE0805876.1"/>
    <property type="molecule type" value="Transcribed_RNA"/>
</dbReference>
<accession>A0A7S4CTB8</accession>
<protein>
    <recommendedName>
        <fullName evidence="6">Kazal-like domain-containing protein</fullName>
    </recommendedName>
</protein>
<evidence type="ECO:0000256" key="2">
    <source>
        <dbReference type="ARBA" id="ARBA00022737"/>
    </source>
</evidence>
<dbReference type="InterPro" id="IPR036322">
    <property type="entry name" value="WD40_repeat_dom_sf"/>
</dbReference>
<reference evidence="7" key="1">
    <citation type="submission" date="2021-01" db="EMBL/GenBank/DDBJ databases">
        <authorList>
            <person name="Corre E."/>
            <person name="Pelletier E."/>
            <person name="Niang G."/>
            <person name="Scheremetjew M."/>
            <person name="Finn R."/>
            <person name="Kale V."/>
            <person name="Holt S."/>
            <person name="Cochrane G."/>
            <person name="Meng A."/>
            <person name="Brown T."/>
            <person name="Cohen L."/>
        </authorList>
    </citation>
    <scope>NUCLEOTIDE SEQUENCE</scope>
    <source>
        <strain evidence="7">CCMP1594</strain>
    </source>
</reference>
<keyword evidence="2" id="KW-0677">Repeat</keyword>
<proteinExistence type="predicted"/>
<dbReference type="InterPro" id="IPR002350">
    <property type="entry name" value="Kazal_dom"/>
</dbReference>
<dbReference type="Pfam" id="PF00400">
    <property type="entry name" value="WD40"/>
    <property type="match status" value="7"/>
</dbReference>
<evidence type="ECO:0000259" key="6">
    <source>
        <dbReference type="PROSITE" id="PS51465"/>
    </source>
</evidence>
<feature type="signal peptide" evidence="5">
    <location>
        <begin position="1"/>
        <end position="18"/>
    </location>
</feature>
<feature type="domain" description="Kazal-like" evidence="6">
    <location>
        <begin position="344"/>
        <end position="392"/>
    </location>
</feature>
<dbReference type="PANTHER" id="PTHR22847">
    <property type="entry name" value="WD40 REPEAT PROTEIN"/>
    <property type="match status" value="1"/>
</dbReference>
<feature type="repeat" description="WD" evidence="3">
    <location>
        <begin position="290"/>
        <end position="321"/>
    </location>
</feature>
<feature type="repeat" description="WD" evidence="3">
    <location>
        <begin position="27"/>
        <end position="66"/>
    </location>
</feature>
<feature type="repeat" description="WD" evidence="3">
    <location>
        <begin position="196"/>
        <end position="237"/>
    </location>
</feature>
<organism evidence="7">
    <name type="scientific">Eutreptiella gymnastica</name>
    <dbReference type="NCBI Taxonomy" id="73025"/>
    <lineage>
        <taxon>Eukaryota</taxon>
        <taxon>Discoba</taxon>
        <taxon>Euglenozoa</taxon>
        <taxon>Euglenida</taxon>
        <taxon>Spirocuta</taxon>
        <taxon>Euglenophyceae</taxon>
        <taxon>Eutreptiales</taxon>
        <taxon>Eutreptiaceae</taxon>
        <taxon>Eutreptiella</taxon>
    </lineage>
</organism>
<feature type="chain" id="PRO_5031566400" description="Kazal-like domain-containing protein" evidence="5">
    <location>
        <begin position="19"/>
        <end position="547"/>
    </location>
</feature>
<feature type="region of interest" description="Disordered" evidence="4">
    <location>
        <begin position="393"/>
        <end position="487"/>
    </location>
</feature>
<dbReference type="SMART" id="SM00280">
    <property type="entry name" value="KAZAL"/>
    <property type="match status" value="1"/>
</dbReference>
<dbReference type="PROSITE" id="PS50294">
    <property type="entry name" value="WD_REPEATS_REGION"/>
    <property type="match status" value="5"/>
</dbReference>
<keyword evidence="5" id="KW-0732">Signal</keyword>
<dbReference type="GO" id="GO:1990234">
    <property type="term" value="C:transferase complex"/>
    <property type="evidence" value="ECO:0007669"/>
    <property type="project" value="UniProtKB-ARBA"/>
</dbReference>
<sequence length="547" mass="57205">MRCSAFLLFATMAVLAKGIPSQLLHTLTGHNDGVYGVAIEADTVVSGSFDKTVRLWDRASGNLLVELPGHTGSINGVDASEDGSIIVSASSDKTVKVWQFNKNTNAGSLVETLNGPTQAMYATAISDDGRFVVGGCLDGTVTVWDRSPPVAGPPKIVYSQHTKGVYGVAIQGPYVVSGSDDKTARVVNRNTGVMTVLTHPDFVSSVHISADQSLVVTGSDDKKVRVWNRATGALLHEFTPPNASPDPECDFVTSVAFSGDGRYVVAGYGGKTTAAVRVWDIAMGALHSTLTGHSNAVRAVGISDDATTIVSASSDKTVRVWYAEKCQSNKDCSKGLYCAKEECFSDGVCEPRPDACIAVYQPVCGCDGKTYGNGCDAAAAGMNVDYNGECLAVSPSPSASPIPSPSPRASDSPSPIPSASPRPSDSPVPSPSPIPDAVSPSPSASPIPSPSPRASDSPSPIPSASPRPSDSPVPSPSPIPDDQDCETGPGYHVSIMCPYESILMEHCYRCFHPDSGEMVICDGWSEEDLRAQCNNPVPIVSPIAERN</sequence>
<dbReference type="InterPro" id="IPR001680">
    <property type="entry name" value="WD40_rpt"/>
</dbReference>
<dbReference type="SUPFAM" id="SSF50978">
    <property type="entry name" value="WD40 repeat-like"/>
    <property type="match status" value="1"/>
</dbReference>
<feature type="repeat" description="WD" evidence="3">
    <location>
        <begin position="67"/>
        <end position="108"/>
    </location>
</feature>